<dbReference type="Pfam" id="PF04542">
    <property type="entry name" value="Sigma70_r2"/>
    <property type="match status" value="1"/>
</dbReference>
<dbReference type="InterPro" id="IPR013325">
    <property type="entry name" value="RNA_pol_sigma_r2"/>
</dbReference>
<evidence type="ECO:0000313" key="10">
    <source>
        <dbReference type="EMBL" id="MFI1966008.1"/>
    </source>
</evidence>
<dbReference type="Pfam" id="PF08281">
    <property type="entry name" value="Sigma70_r4_2"/>
    <property type="match status" value="1"/>
</dbReference>
<organism evidence="10 11">
    <name type="scientific">Streptomyces pathocidini</name>
    <dbReference type="NCBI Taxonomy" id="1650571"/>
    <lineage>
        <taxon>Bacteria</taxon>
        <taxon>Bacillati</taxon>
        <taxon>Actinomycetota</taxon>
        <taxon>Actinomycetes</taxon>
        <taxon>Kitasatosporales</taxon>
        <taxon>Streptomycetaceae</taxon>
        <taxon>Streptomyces</taxon>
    </lineage>
</organism>
<dbReference type="EMBL" id="JBIRWE010000007">
    <property type="protein sequence ID" value="MFI1966008.1"/>
    <property type="molecule type" value="Genomic_DNA"/>
</dbReference>
<dbReference type="SUPFAM" id="SSF54427">
    <property type="entry name" value="NTF2-like"/>
    <property type="match status" value="1"/>
</dbReference>
<evidence type="ECO:0000256" key="1">
    <source>
        <dbReference type="ARBA" id="ARBA00010641"/>
    </source>
</evidence>
<evidence type="ECO:0000313" key="11">
    <source>
        <dbReference type="Proteomes" id="UP001611548"/>
    </source>
</evidence>
<dbReference type="InterPro" id="IPR014305">
    <property type="entry name" value="RNA_pol_sigma-G_actinobac"/>
</dbReference>
<dbReference type="InterPro" id="IPR007627">
    <property type="entry name" value="RNA_pol_sigma70_r2"/>
</dbReference>
<dbReference type="CDD" id="cd06171">
    <property type="entry name" value="Sigma70_r4"/>
    <property type="match status" value="1"/>
</dbReference>
<gene>
    <name evidence="10" type="ORF">ACH429_18180</name>
</gene>
<dbReference type="PANTHER" id="PTHR43133">
    <property type="entry name" value="RNA POLYMERASE ECF-TYPE SIGMA FACTO"/>
    <property type="match status" value="1"/>
</dbReference>
<feature type="region of interest" description="Disordered" evidence="6">
    <location>
        <begin position="80"/>
        <end position="101"/>
    </location>
</feature>
<reference evidence="10 11" key="1">
    <citation type="submission" date="2024-10" db="EMBL/GenBank/DDBJ databases">
        <title>The Natural Products Discovery Center: Release of the First 8490 Sequenced Strains for Exploring Actinobacteria Biosynthetic Diversity.</title>
        <authorList>
            <person name="Kalkreuter E."/>
            <person name="Kautsar S.A."/>
            <person name="Yang D."/>
            <person name="Bader C.D."/>
            <person name="Teijaro C.N."/>
            <person name="Fluegel L."/>
            <person name="Davis C.M."/>
            <person name="Simpson J.R."/>
            <person name="Lauterbach L."/>
            <person name="Steele A.D."/>
            <person name="Gui C."/>
            <person name="Meng S."/>
            <person name="Li G."/>
            <person name="Viehrig K."/>
            <person name="Ye F."/>
            <person name="Su P."/>
            <person name="Kiefer A.F."/>
            <person name="Nichols A."/>
            <person name="Cepeda A.J."/>
            <person name="Yan W."/>
            <person name="Fan B."/>
            <person name="Jiang Y."/>
            <person name="Adhikari A."/>
            <person name="Zheng C.-J."/>
            <person name="Schuster L."/>
            <person name="Cowan T.M."/>
            <person name="Smanski M.J."/>
            <person name="Chevrette M.G."/>
            <person name="De Carvalho L.P.S."/>
            <person name="Shen B."/>
        </authorList>
    </citation>
    <scope>NUCLEOTIDE SEQUENCE [LARGE SCALE GENOMIC DNA]</scope>
    <source>
        <strain evidence="10 11">NPDC020327</strain>
    </source>
</reference>
<dbReference type="SUPFAM" id="SSF88946">
    <property type="entry name" value="Sigma2 domain of RNA polymerase sigma factors"/>
    <property type="match status" value="1"/>
</dbReference>
<evidence type="ECO:0000256" key="6">
    <source>
        <dbReference type="SAM" id="MobiDB-lite"/>
    </source>
</evidence>
<evidence type="ECO:0000256" key="3">
    <source>
        <dbReference type="ARBA" id="ARBA00023015"/>
    </source>
</evidence>
<dbReference type="InterPro" id="IPR039425">
    <property type="entry name" value="RNA_pol_sigma-70-like"/>
</dbReference>
<keyword evidence="4" id="KW-0731">Sigma factor</keyword>
<dbReference type="Gene3D" id="1.10.1740.10">
    <property type="match status" value="1"/>
</dbReference>
<dbReference type="InterPro" id="IPR036388">
    <property type="entry name" value="WH-like_DNA-bd_sf"/>
</dbReference>
<evidence type="ECO:0000256" key="2">
    <source>
        <dbReference type="ARBA" id="ARBA00011344"/>
    </source>
</evidence>
<dbReference type="SUPFAM" id="SSF88659">
    <property type="entry name" value="Sigma3 and sigma4 domains of RNA polymerase sigma factors"/>
    <property type="match status" value="1"/>
</dbReference>
<evidence type="ECO:0000259" key="7">
    <source>
        <dbReference type="Pfam" id="PF04542"/>
    </source>
</evidence>
<proteinExistence type="inferred from homology"/>
<comment type="caution">
    <text evidence="10">The sequence shown here is derived from an EMBL/GenBank/DDBJ whole genome shotgun (WGS) entry which is preliminary data.</text>
</comment>
<comment type="subunit">
    <text evidence="2">Interacts transiently with the RNA polymerase catalytic core formed by RpoA, RpoB, RpoC and RpoZ (2 alpha, 1 beta, 1 beta' and 1 omega subunit) to form the RNA polymerase holoenzyme that can initiate transcription.</text>
</comment>
<keyword evidence="3" id="KW-0805">Transcription regulation</keyword>
<dbReference type="InterPro" id="IPR037401">
    <property type="entry name" value="SnoaL-like"/>
</dbReference>
<evidence type="ECO:0000256" key="5">
    <source>
        <dbReference type="ARBA" id="ARBA00023163"/>
    </source>
</evidence>
<feature type="domain" description="RNA polymerase sigma-70 region 2" evidence="7">
    <location>
        <begin position="14"/>
        <end position="79"/>
    </location>
</feature>
<dbReference type="InterPro" id="IPR013324">
    <property type="entry name" value="RNA_pol_sigma_r3/r4-like"/>
</dbReference>
<feature type="region of interest" description="Disordered" evidence="6">
    <location>
        <begin position="285"/>
        <end position="305"/>
    </location>
</feature>
<evidence type="ECO:0000256" key="4">
    <source>
        <dbReference type="ARBA" id="ARBA00023082"/>
    </source>
</evidence>
<feature type="domain" description="SnoaL-like" evidence="9">
    <location>
        <begin position="213"/>
        <end position="332"/>
    </location>
</feature>
<dbReference type="Pfam" id="PF12680">
    <property type="entry name" value="SnoaL_2"/>
    <property type="match status" value="1"/>
</dbReference>
<dbReference type="InterPro" id="IPR032710">
    <property type="entry name" value="NTF2-like_dom_sf"/>
</dbReference>
<evidence type="ECO:0000259" key="9">
    <source>
        <dbReference type="Pfam" id="PF12680"/>
    </source>
</evidence>
<dbReference type="PANTHER" id="PTHR43133:SF65">
    <property type="entry name" value="ECF RNA POLYMERASE SIGMA FACTOR SIGG"/>
    <property type="match status" value="1"/>
</dbReference>
<dbReference type="Gene3D" id="3.10.450.50">
    <property type="match status" value="1"/>
</dbReference>
<keyword evidence="5" id="KW-0804">Transcription</keyword>
<dbReference type="InterPro" id="IPR014284">
    <property type="entry name" value="RNA_pol_sigma-70_dom"/>
</dbReference>
<dbReference type="NCBIfam" id="TIGR02960">
    <property type="entry name" value="SigX5"/>
    <property type="match status" value="1"/>
</dbReference>
<dbReference type="Gene3D" id="1.10.10.10">
    <property type="entry name" value="Winged helix-like DNA-binding domain superfamily/Winged helix DNA-binding domain"/>
    <property type="match status" value="1"/>
</dbReference>
<dbReference type="NCBIfam" id="NF006089">
    <property type="entry name" value="PRK08241.1"/>
    <property type="match status" value="1"/>
</dbReference>
<evidence type="ECO:0000259" key="8">
    <source>
        <dbReference type="Pfam" id="PF08281"/>
    </source>
</evidence>
<dbReference type="InterPro" id="IPR013249">
    <property type="entry name" value="RNA_pol_sigma70_r4_t2"/>
</dbReference>
<dbReference type="NCBIfam" id="TIGR02937">
    <property type="entry name" value="sigma70-ECF"/>
    <property type="match status" value="1"/>
</dbReference>
<sequence>MSETAEQAVEQRLERHRTELTGYCYRMLGSAFEAEDAVQETMVRAWKAFDRFEGRSALRSWLYRIATNVCLDMLTGKERRARPMDLSSPSTATSPLGPELPEVTWLEPVPDSRVLPAAGSSAASDPAETAVARESVRLAFVAALQHLPPRQRAVLILREVLSWRASEVAELLDTTVASVNSALQRARATLASGEIAPTEPARSLDEEQRALLDRYVDAFERYDLDSLTALLHEDATLSMPPYELWLRGPAEIRAWFLGTGIGCRGSRLVPTLANGSPAFGQYRPAAGADVDPSGPHRGAACGGPGGGPGGAAADGFVPWALQVLEISDGRITALNSFLDTTRLFPLFGLPSHLEP</sequence>
<comment type="similarity">
    <text evidence="1">Belongs to the sigma-70 factor family. ECF subfamily.</text>
</comment>
<name>A0ABW7UTR5_9ACTN</name>
<accession>A0ABW7UTR5</accession>
<dbReference type="RefSeq" id="WP_055473625.1">
    <property type="nucleotide sequence ID" value="NZ_JBIRWE010000007.1"/>
</dbReference>
<feature type="domain" description="RNA polymerase sigma factor 70 region 4 type 2" evidence="8">
    <location>
        <begin position="138"/>
        <end position="190"/>
    </location>
</feature>
<protein>
    <submittedName>
        <fullName evidence="10">Sigma-70 family RNA polymerase sigma factor</fullName>
    </submittedName>
</protein>
<keyword evidence="11" id="KW-1185">Reference proteome</keyword>
<dbReference type="Proteomes" id="UP001611548">
    <property type="component" value="Unassembled WGS sequence"/>
</dbReference>